<keyword evidence="2" id="KW-1185">Reference proteome</keyword>
<evidence type="ECO:0000313" key="2">
    <source>
        <dbReference type="Proteomes" id="UP000315295"/>
    </source>
</evidence>
<sequence>MACCNSSSSQVTVRSSIIQFNAEYRWTVVLMHRNLSGDVCTSFHVAMISSETSGEWRRELALSCSPQQIQVDKQI</sequence>
<gene>
    <name evidence="1" type="ORF">C1H46_015966</name>
</gene>
<name>A0A540MHV3_MALBA</name>
<dbReference type="Proteomes" id="UP000315295">
    <property type="component" value="Unassembled WGS sequence"/>
</dbReference>
<reference evidence="1 2" key="1">
    <citation type="journal article" date="2019" name="G3 (Bethesda)">
        <title>Sequencing of a Wild Apple (Malus baccata) Genome Unravels the Differences Between Cultivated and Wild Apple Species Regarding Disease Resistance and Cold Tolerance.</title>
        <authorList>
            <person name="Chen X."/>
        </authorList>
    </citation>
    <scope>NUCLEOTIDE SEQUENCE [LARGE SCALE GENOMIC DNA]</scope>
    <source>
        <strain evidence="2">cv. Shandingzi</strain>
        <tissue evidence="1">Leaves</tissue>
    </source>
</reference>
<comment type="caution">
    <text evidence="1">The sequence shown here is derived from an EMBL/GenBank/DDBJ whole genome shotgun (WGS) entry which is preliminary data.</text>
</comment>
<dbReference type="AlphaFoldDB" id="A0A540MHV3"/>
<evidence type="ECO:0000313" key="1">
    <source>
        <dbReference type="EMBL" id="TQD98365.1"/>
    </source>
</evidence>
<dbReference type="EMBL" id="VIEB01000253">
    <property type="protein sequence ID" value="TQD98365.1"/>
    <property type="molecule type" value="Genomic_DNA"/>
</dbReference>
<organism evidence="1 2">
    <name type="scientific">Malus baccata</name>
    <name type="common">Siberian crab apple</name>
    <name type="synonym">Pyrus baccata</name>
    <dbReference type="NCBI Taxonomy" id="106549"/>
    <lineage>
        <taxon>Eukaryota</taxon>
        <taxon>Viridiplantae</taxon>
        <taxon>Streptophyta</taxon>
        <taxon>Embryophyta</taxon>
        <taxon>Tracheophyta</taxon>
        <taxon>Spermatophyta</taxon>
        <taxon>Magnoliopsida</taxon>
        <taxon>eudicotyledons</taxon>
        <taxon>Gunneridae</taxon>
        <taxon>Pentapetalae</taxon>
        <taxon>rosids</taxon>
        <taxon>fabids</taxon>
        <taxon>Rosales</taxon>
        <taxon>Rosaceae</taxon>
        <taxon>Amygdaloideae</taxon>
        <taxon>Maleae</taxon>
        <taxon>Malus</taxon>
    </lineage>
</organism>
<accession>A0A540MHV3</accession>
<protein>
    <submittedName>
        <fullName evidence="1">Uncharacterized protein</fullName>
    </submittedName>
</protein>
<proteinExistence type="predicted"/>